<dbReference type="GO" id="GO:0050661">
    <property type="term" value="F:NADP binding"/>
    <property type="evidence" value="ECO:0007669"/>
    <property type="project" value="InterPro"/>
</dbReference>
<name>A0A1G7LY66_9PROT</name>
<evidence type="ECO:0000313" key="11">
    <source>
        <dbReference type="Proteomes" id="UP000199415"/>
    </source>
</evidence>
<feature type="binding site" evidence="5">
    <location>
        <begin position="212"/>
        <end position="213"/>
    </location>
    <ligand>
        <name>D-glyceraldehyde 3-phosphate</name>
        <dbReference type="ChEBI" id="CHEBI:59776"/>
    </ligand>
</feature>
<evidence type="ECO:0000256" key="8">
    <source>
        <dbReference type="RuleBase" id="RU000397"/>
    </source>
</evidence>
<dbReference type="InterPro" id="IPR020828">
    <property type="entry name" value="GlycerAld_3-P_DH_NAD(P)-bd"/>
</dbReference>
<evidence type="ECO:0000256" key="3">
    <source>
        <dbReference type="ARBA" id="ARBA00023002"/>
    </source>
</evidence>
<dbReference type="FunFam" id="3.30.360.10:FF:000002">
    <property type="entry name" value="Glyceraldehyde-3-phosphate dehydrogenase"/>
    <property type="match status" value="1"/>
</dbReference>
<dbReference type="RefSeq" id="WP_090018439.1">
    <property type="nucleotide sequence ID" value="NZ_FNCE01000001.1"/>
</dbReference>
<feature type="active site" description="Nucleophile" evidence="4">
    <location>
        <position position="154"/>
    </location>
</feature>
<comment type="similarity">
    <text evidence="1 8">Belongs to the glyceraldehyde-3-phosphate dehydrogenase family.</text>
</comment>
<dbReference type="Gene3D" id="3.30.360.10">
    <property type="entry name" value="Dihydrodipicolinate Reductase, domain 2"/>
    <property type="match status" value="1"/>
</dbReference>
<feature type="binding site" evidence="6">
    <location>
        <position position="318"/>
    </location>
    <ligand>
        <name>NAD(+)</name>
        <dbReference type="ChEBI" id="CHEBI:57540"/>
    </ligand>
</feature>
<evidence type="ECO:0000256" key="2">
    <source>
        <dbReference type="ARBA" id="ARBA00011881"/>
    </source>
</evidence>
<dbReference type="InterPro" id="IPR020831">
    <property type="entry name" value="GlycerAld/Erythrose_P_DH"/>
</dbReference>
<evidence type="ECO:0000256" key="4">
    <source>
        <dbReference type="PIRSR" id="PIRSR000149-1"/>
    </source>
</evidence>
<feature type="site" description="Activates thiol group during catalysis" evidence="7">
    <location>
        <position position="181"/>
    </location>
</feature>
<feature type="binding site" evidence="5">
    <location>
        <begin position="153"/>
        <end position="155"/>
    </location>
    <ligand>
        <name>D-glyceraldehyde 3-phosphate</name>
        <dbReference type="ChEBI" id="CHEBI:59776"/>
    </ligand>
</feature>
<keyword evidence="11" id="KW-1185">Reference proteome</keyword>
<feature type="binding site" evidence="5">
    <location>
        <position position="235"/>
    </location>
    <ligand>
        <name>D-glyceraldehyde 3-phosphate</name>
        <dbReference type="ChEBI" id="CHEBI:59776"/>
    </ligand>
</feature>
<dbReference type="GO" id="GO:0006006">
    <property type="term" value="P:glucose metabolic process"/>
    <property type="evidence" value="ECO:0007669"/>
    <property type="project" value="InterPro"/>
</dbReference>
<dbReference type="CDD" id="cd05214">
    <property type="entry name" value="GAPDH_I_N"/>
    <property type="match status" value="1"/>
</dbReference>
<dbReference type="CDD" id="cd18126">
    <property type="entry name" value="GAPDH_I_C"/>
    <property type="match status" value="1"/>
</dbReference>
<dbReference type="STRING" id="1082479.SAMN05216241_101416"/>
<feature type="domain" description="Glyceraldehyde 3-phosphate dehydrogenase NAD(P) binding" evidence="9">
    <location>
        <begin position="3"/>
        <end position="154"/>
    </location>
</feature>
<dbReference type="OrthoDB" id="9803304at2"/>
<dbReference type="EMBL" id="FNCE01000001">
    <property type="protein sequence ID" value="SDF54393.1"/>
    <property type="molecule type" value="Genomic_DNA"/>
</dbReference>
<evidence type="ECO:0000256" key="1">
    <source>
        <dbReference type="ARBA" id="ARBA00007406"/>
    </source>
</evidence>
<dbReference type="GO" id="GO:0016620">
    <property type="term" value="F:oxidoreductase activity, acting on the aldehyde or oxo group of donors, NAD or NADP as acceptor"/>
    <property type="evidence" value="ECO:0007669"/>
    <property type="project" value="InterPro"/>
</dbReference>
<comment type="subunit">
    <text evidence="2">Homotetramer.</text>
</comment>
<proteinExistence type="inferred from homology"/>
<dbReference type="SMART" id="SM00846">
    <property type="entry name" value="Gp_dh_N"/>
    <property type="match status" value="1"/>
</dbReference>
<dbReference type="PANTHER" id="PTHR43148">
    <property type="entry name" value="GLYCERALDEHYDE-3-PHOSPHATE DEHYDROGENASE 2"/>
    <property type="match status" value="1"/>
</dbReference>
<dbReference type="InterPro" id="IPR020829">
    <property type="entry name" value="GlycerAld_3-P_DH_cat"/>
</dbReference>
<dbReference type="Gene3D" id="3.40.50.720">
    <property type="entry name" value="NAD(P)-binding Rossmann-like Domain"/>
    <property type="match status" value="1"/>
</dbReference>
<dbReference type="PIRSF" id="PIRSF000149">
    <property type="entry name" value="GAP_DH"/>
    <property type="match status" value="1"/>
</dbReference>
<reference evidence="10 11" key="1">
    <citation type="submission" date="2016-10" db="EMBL/GenBank/DDBJ databases">
        <authorList>
            <person name="de Groot N.N."/>
        </authorList>
    </citation>
    <scope>NUCLEOTIDE SEQUENCE [LARGE SCALE GENOMIC DNA]</scope>
    <source>
        <strain evidence="10 11">DSM 25584</strain>
    </source>
</reference>
<dbReference type="FunFam" id="3.40.50.720:FF:000001">
    <property type="entry name" value="Glyceraldehyde-3-phosphate dehydrogenase"/>
    <property type="match status" value="1"/>
</dbReference>
<feature type="binding site" evidence="6">
    <location>
        <position position="36"/>
    </location>
    <ligand>
        <name>NAD(+)</name>
        <dbReference type="ChEBI" id="CHEBI:57540"/>
    </ligand>
</feature>
<dbReference type="InterPro" id="IPR006424">
    <property type="entry name" value="Glyceraldehyde-3-P_DH_1"/>
</dbReference>
<dbReference type="SUPFAM" id="SSF51735">
    <property type="entry name" value="NAD(P)-binding Rossmann-fold domains"/>
    <property type="match status" value="1"/>
</dbReference>
<organism evidence="10 11">
    <name type="scientific">Limimonas halophila</name>
    <dbReference type="NCBI Taxonomy" id="1082479"/>
    <lineage>
        <taxon>Bacteria</taxon>
        <taxon>Pseudomonadati</taxon>
        <taxon>Pseudomonadota</taxon>
        <taxon>Alphaproteobacteria</taxon>
        <taxon>Rhodospirillales</taxon>
        <taxon>Rhodovibrionaceae</taxon>
        <taxon>Limimonas</taxon>
    </lineage>
</organism>
<dbReference type="Pfam" id="PF02800">
    <property type="entry name" value="Gp_dh_C"/>
    <property type="match status" value="1"/>
</dbReference>
<feature type="binding site" evidence="6">
    <location>
        <position position="123"/>
    </location>
    <ligand>
        <name>NAD(+)</name>
        <dbReference type="ChEBI" id="CHEBI:57540"/>
    </ligand>
</feature>
<dbReference type="NCBIfam" id="TIGR01534">
    <property type="entry name" value="GAPDH-I"/>
    <property type="match status" value="1"/>
</dbReference>
<evidence type="ECO:0000256" key="7">
    <source>
        <dbReference type="PIRSR" id="PIRSR000149-4"/>
    </source>
</evidence>
<gene>
    <name evidence="10" type="ORF">SAMN05216241_101416</name>
</gene>
<feature type="binding site" evidence="6">
    <location>
        <begin position="12"/>
        <end position="13"/>
    </location>
    <ligand>
        <name>NAD(+)</name>
        <dbReference type="ChEBI" id="CHEBI:57540"/>
    </ligand>
</feature>
<feature type="binding site" evidence="5">
    <location>
        <position position="184"/>
    </location>
    <ligand>
        <name>D-glyceraldehyde 3-phosphate</name>
        <dbReference type="ChEBI" id="CHEBI:59776"/>
    </ligand>
</feature>
<accession>A0A1G7LY66</accession>
<evidence type="ECO:0000256" key="6">
    <source>
        <dbReference type="PIRSR" id="PIRSR000149-3"/>
    </source>
</evidence>
<dbReference type="AlphaFoldDB" id="A0A1G7LY66"/>
<sequence>MATRVAISGFGRIGRLVLRAIREQSRQDVELVAVNDRSGLDINSFLLQHDSTHGAYPGPVEQVDGGLDAGLGAPVRFFQKEDPAELPWGELDIDVVLECTGKFTKREDAGKHLEAGAKRVLVSAPSKGADLTVVMGVNEDKLAPEHRVISNGSCTTNCLAPVVKVMHDTFGIERGYMTTVHSYTGDQRLVDATHKDKRRARAGASNMIPTTTGAARAVAEVMPELKGKLDGGAIRVPTLNVSLVDFTFDAKQPASIESVNHALRDAAASNRMKGILGIAEEPLVSADFNHTAESSIADIPETNVIDDSLVRVVAWYDNEWAFSVRMLDVAAEIGKLD</sequence>
<dbReference type="Proteomes" id="UP000199415">
    <property type="component" value="Unassembled WGS sequence"/>
</dbReference>
<dbReference type="Pfam" id="PF00044">
    <property type="entry name" value="Gp_dh_N"/>
    <property type="match status" value="1"/>
</dbReference>
<keyword evidence="6" id="KW-0520">NAD</keyword>
<dbReference type="InterPro" id="IPR036291">
    <property type="entry name" value="NAD(P)-bd_dom_sf"/>
</dbReference>
<evidence type="ECO:0000313" key="10">
    <source>
        <dbReference type="EMBL" id="SDF54393.1"/>
    </source>
</evidence>
<dbReference type="SUPFAM" id="SSF55347">
    <property type="entry name" value="Glyceraldehyde-3-phosphate dehydrogenase-like, C-terminal domain"/>
    <property type="match status" value="1"/>
</dbReference>
<evidence type="ECO:0000256" key="5">
    <source>
        <dbReference type="PIRSR" id="PIRSR000149-2"/>
    </source>
</evidence>
<protein>
    <submittedName>
        <fullName evidence="10">Glyceraldehyde-3-phosphate dehydrogenase (NAD+)</fullName>
    </submittedName>
</protein>
<keyword evidence="3" id="KW-0560">Oxidoreductase</keyword>
<keyword evidence="6" id="KW-0547">Nucleotide-binding</keyword>
<evidence type="ECO:0000259" key="9">
    <source>
        <dbReference type="SMART" id="SM00846"/>
    </source>
</evidence>
<dbReference type="PRINTS" id="PR00078">
    <property type="entry name" value="G3PDHDRGNASE"/>
</dbReference>
<dbReference type="GO" id="GO:0051287">
    <property type="term" value="F:NAD binding"/>
    <property type="evidence" value="ECO:0007669"/>
    <property type="project" value="InterPro"/>
</dbReference>